<dbReference type="CDD" id="cd11377">
    <property type="entry name" value="Pro-peptidase_S53"/>
    <property type="match status" value="1"/>
</dbReference>
<feature type="chain" id="PRO_5034655211" description="tripeptidyl-peptidase II" evidence="12">
    <location>
        <begin position="23"/>
        <end position="596"/>
    </location>
</feature>
<dbReference type="CDD" id="cd04056">
    <property type="entry name" value="Peptidases_S53"/>
    <property type="match status" value="1"/>
</dbReference>
<dbReference type="SUPFAM" id="SSF52743">
    <property type="entry name" value="Subtilisin-like"/>
    <property type="match status" value="1"/>
</dbReference>
<evidence type="ECO:0000256" key="9">
    <source>
        <dbReference type="ARBA" id="ARBA00022837"/>
    </source>
</evidence>
<keyword evidence="5 11" id="KW-0645">Protease</keyword>
<evidence type="ECO:0000256" key="10">
    <source>
        <dbReference type="ARBA" id="ARBA00023145"/>
    </source>
</evidence>
<dbReference type="PROSITE" id="PS51695">
    <property type="entry name" value="SEDOLISIN"/>
    <property type="match status" value="1"/>
</dbReference>
<dbReference type="SUPFAM" id="SSF54897">
    <property type="entry name" value="Protease propeptides/inhibitors"/>
    <property type="match status" value="1"/>
</dbReference>
<dbReference type="InterPro" id="IPR036852">
    <property type="entry name" value="Peptidase_S8/S53_dom_sf"/>
</dbReference>
<evidence type="ECO:0000256" key="5">
    <source>
        <dbReference type="ARBA" id="ARBA00022670"/>
    </source>
</evidence>
<feature type="active site" description="Charge relay system" evidence="11">
    <location>
        <position position="499"/>
    </location>
</feature>
<evidence type="ECO:0000256" key="3">
    <source>
        <dbReference type="ARBA" id="ARBA00004239"/>
    </source>
</evidence>
<reference evidence="14" key="1">
    <citation type="submission" date="2020-05" db="EMBL/GenBank/DDBJ databases">
        <title>Mycena genomes resolve the evolution of fungal bioluminescence.</title>
        <authorList>
            <person name="Tsai I.J."/>
        </authorList>
    </citation>
    <scope>NUCLEOTIDE SEQUENCE</scope>
    <source>
        <strain evidence="14">110903Hualien_Pintung</strain>
    </source>
</reference>
<keyword evidence="7 11" id="KW-0378">Hydrolase</keyword>
<dbReference type="Pfam" id="PF09286">
    <property type="entry name" value="Pro-kuma_activ"/>
    <property type="match status" value="1"/>
</dbReference>
<evidence type="ECO:0000256" key="6">
    <source>
        <dbReference type="ARBA" id="ARBA00022723"/>
    </source>
</evidence>
<keyword evidence="15" id="KW-1185">Reference proteome</keyword>
<evidence type="ECO:0000259" key="13">
    <source>
        <dbReference type="PROSITE" id="PS51695"/>
    </source>
</evidence>
<dbReference type="SMART" id="SM00944">
    <property type="entry name" value="Pro-kuma_activ"/>
    <property type="match status" value="1"/>
</dbReference>
<comment type="subcellular location">
    <subcellularLocation>
        <location evidence="3">Secreted</location>
        <location evidence="3">Extracellular space</location>
    </subcellularLocation>
</comment>
<dbReference type="EMBL" id="JACAZE010000035">
    <property type="protein sequence ID" value="KAF7288435.1"/>
    <property type="molecule type" value="Genomic_DNA"/>
</dbReference>
<keyword evidence="8 11" id="KW-0720">Serine protease</keyword>
<dbReference type="PANTHER" id="PTHR14218">
    <property type="entry name" value="PROTEASE S8 TRIPEPTIDYL PEPTIDASE I CLN2"/>
    <property type="match status" value="1"/>
</dbReference>
<evidence type="ECO:0000256" key="11">
    <source>
        <dbReference type="PROSITE-ProRule" id="PRU01032"/>
    </source>
</evidence>
<feature type="active site" description="Charge relay system" evidence="11">
    <location>
        <position position="301"/>
    </location>
</feature>
<dbReference type="InterPro" id="IPR023828">
    <property type="entry name" value="Peptidase_S8_Ser-AS"/>
</dbReference>
<sequence length="596" mass="62524">MSFLRSLAGFLCLLSIAFSASAAAAAAAGLVLHESREAAPAGFVNHGPAAGSHTLSLRVGLASNNIPGLHDKILSISTPGSPEFRQWLSAEQVHAYVAPSNETVNAFNAFVSANNIQTTAASPFGEWVTISLSVDKANALFGAQFTNYTHPRLPKPIMRTLSVSLPSELAGHVDVLHPTTAFSVPRTGTLSMGPSHTFPTQPWKGTTVPANCNVSDANPDSAITPACLQALYNIPTEPATHPDNALMVTAYLDQWAVIDDLDTFMERFRPDYPAGAKQTLKVISVANGTNPQYPGADNGTEAQLDVEYAAGLATNVPIQFLTVGGDDYVADGADTITYLTSDPKPPTVVTTSYGVDESDVPSSIATKLCDGYGAVTARGISVLFASGDGGAGSDNWNDTGSCDVFTPNFPPSCPYVTSIGSTWGSKPEIATNFTGGGFSNYFSRPSWQDSAVEAFLKTVPSDIAPLINTTGRGYPDLSLQGFNYLIYVDGITTPISGTSASSPSTAALIALVNDQLLSQRKPALGFLNPFLYAHPSVANDITVGRNSGYYCPPKEEEGTAAATAAFDAGVGWDPVTGLGTPDYERVLEAAIKCSPW</sequence>
<dbReference type="GO" id="GO:0046872">
    <property type="term" value="F:metal ion binding"/>
    <property type="evidence" value="ECO:0007669"/>
    <property type="project" value="UniProtKB-UniRule"/>
</dbReference>
<keyword evidence="6 11" id="KW-0479">Metal-binding</keyword>
<feature type="binding site" evidence="11">
    <location>
        <position position="540"/>
    </location>
    <ligand>
        <name>Ca(2+)</name>
        <dbReference type="ChEBI" id="CHEBI:29108"/>
    </ligand>
</feature>
<feature type="binding site" evidence="11">
    <location>
        <position position="541"/>
    </location>
    <ligand>
        <name>Ca(2+)</name>
        <dbReference type="ChEBI" id="CHEBI:29108"/>
    </ligand>
</feature>
<keyword evidence="12" id="KW-0732">Signal</keyword>
<dbReference type="InterPro" id="IPR030400">
    <property type="entry name" value="Sedolisin_dom"/>
</dbReference>
<dbReference type="InterPro" id="IPR015366">
    <property type="entry name" value="S53_propep"/>
</dbReference>
<keyword evidence="10" id="KW-0865">Zymogen</keyword>
<feature type="domain" description="Peptidase S53" evidence="13">
    <location>
        <begin position="222"/>
        <end position="593"/>
    </location>
</feature>
<evidence type="ECO:0000256" key="1">
    <source>
        <dbReference type="ARBA" id="ARBA00001910"/>
    </source>
</evidence>
<dbReference type="GO" id="GO:0006508">
    <property type="term" value="P:proteolysis"/>
    <property type="evidence" value="ECO:0007669"/>
    <property type="project" value="UniProtKB-KW"/>
</dbReference>
<evidence type="ECO:0000313" key="14">
    <source>
        <dbReference type="EMBL" id="KAF7288435.1"/>
    </source>
</evidence>
<evidence type="ECO:0000256" key="8">
    <source>
        <dbReference type="ARBA" id="ARBA00022825"/>
    </source>
</evidence>
<dbReference type="Proteomes" id="UP000613580">
    <property type="component" value="Unassembled WGS sequence"/>
</dbReference>
<feature type="binding site" evidence="11">
    <location>
        <position position="571"/>
    </location>
    <ligand>
        <name>Ca(2+)</name>
        <dbReference type="ChEBI" id="CHEBI:29108"/>
    </ligand>
</feature>
<dbReference type="InterPro" id="IPR050819">
    <property type="entry name" value="Tripeptidyl-peptidase_I"/>
</dbReference>
<comment type="caution">
    <text evidence="14">The sequence shown here is derived from an EMBL/GenBank/DDBJ whole genome shotgun (WGS) entry which is preliminary data.</text>
</comment>
<proteinExistence type="predicted"/>
<dbReference type="InterPro" id="IPR000209">
    <property type="entry name" value="Peptidase_S8/S53_dom"/>
</dbReference>
<organism evidence="14 15">
    <name type="scientific">Mycena chlorophos</name>
    <name type="common">Agaric fungus</name>
    <name type="synonym">Agaricus chlorophos</name>
    <dbReference type="NCBI Taxonomy" id="658473"/>
    <lineage>
        <taxon>Eukaryota</taxon>
        <taxon>Fungi</taxon>
        <taxon>Dikarya</taxon>
        <taxon>Basidiomycota</taxon>
        <taxon>Agaricomycotina</taxon>
        <taxon>Agaricomycetes</taxon>
        <taxon>Agaricomycetidae</taxon>
        <taxon>Agaricales</taxon>
        <taxon>Marasmiineae</taxon>
        <taxon>Mycenaceae</taxon>
        <taxon>Mycena</taxon>
    </lineage>
</organism>
<name>A0A8H6RXJ5_MYCCL</name>
<evidence type="ECO:0000256" key="12">
    <source>
        <dbReference type="SAM" id="SignalP"/>
    </source>
</evidence>
<dbReference type="GO" id="GO:0005576">
    <property type="term" value="C:extracellular region"/>
    <property type="evidence" value="ECO:0007669"/>
    <property type="project" value="UniProtKB-SubCell"/>
</dbReference>
<evidence type="ECO:0000256" key="2">
    <source>
        <dbReference type="ARBA" id="ARBA00002451"/>
    </source>
</evidence>
<comment type="catalytic activity">
    <reaction evidence="1">
        <text>Release of an N-terminal tripeptide from a polypeptide.</text>
        <dbReference type="EC" id="3.4.14.10"/>
    </reaction>
</comment>
<keyword evidence="9 11" id="KW-0106">Calcium</keyword>
<evidence type="ECO:0000256" key="7">
    <source>
        <dbReference type="ARBA" id="ARBA00022801"/>
    </source>
</evidence>
<dbReference type="AlphaFoldDB" id="A0A8H6RXJ5"/>
<dbReference type="PROSITE" id="PS00138">
    <property type="entry name" value="SUBTILASE_SER"/>
    <property type="match status" value="1"/>
</dbReference>
<protein>
    <recommendedName>
        <fullName evidence="4">tripeptidyl-peptidase II</fullName>
        <ecNumber evidence="4">3.4.14.10</ecNumber>
    </recommendedName>
</protein>
<dbReference type="Gene3D" id="3.40.50.200">
    <property type="entry name" value="Peptidase S8/S53 domain"/>
    <property type="match status" value="1"/>
</dbReference>
<dbReference type="Pfam" id="PF00082">
    <property type="entry name" value="Peptidase_S8"/>
    <property type="match status" value="1"/>
</dbReference>
<feature type="binding site" evidence="11">
    <location>
        <position position="573"/>
    </location>
    <ligand>
        <name>Ca(2+)</name>
        <dbReference type="ChEBI" id="CHEBI:29108"/>
    </ligand>
</feature>
<feature type="signal peptide" evidence="12">
    <location>
        <begin position="1"/>
        <end position="22"/>
    </location>
</feature>
<dbReference type="GO" id="GO:0008240">
    <property type="term" value="F:tripeptidyl-peptidase activity"/>
    <property type="evidence" value="ECO:0007669"/>
    <property type="project" value="UniProtKB-EC"/>
</dbReference>
<comment type="function">
    <text evidence="2">Secreted tripeptidyl-peptidase which degrades proteins at acidic pHs and is involved in virulence.</text>
</comment>
<evidence type="ECO:0000256" key="4">
    <source>
        <dbReference type="ARBA" id="ARBA00012462"/>
    </source>
</evidence>
<evidence type="ECO:0000313" key="15">
    <source>
        <dbReference type="Proteomes" id="UP000613580"/>
    </source>
</evidence>
<comment type="cofactor">
    <cofactor evidence="11">
        <name>Ca(2+)</name>
        <dbReference type="ChEBI" id="CHEBI:29108"/>
    </cofactor>
    <text evidence="11">Binds 1 Ca(2+) ion per subunit.</text>
</comment>
<gene>
    <name evidence="14" type="ORF">HMN09_01396200</name>
</gene>
<dbReference type="GO" id="GO:0004252">
    <property type="term" value="F:serine-type endopeptidase activity"/>
    <property type="evidence" value="ECO:0007669"/>
    <property type="project" value="UniProtKB-UniRule"/>
</dbReference>
<dbReference type="EC" id="3.4.14.10" evidence="4"/>
<feature type="active site" description="Charge relay system" evidence="11">
    <location>
        <position position="305"/>
    </location>
</feature>
<accession>A0A8H6RXJ5</accession>
<dbReference type="OrthoDB" id="409122at2759"/>
<dbReference type="PANTHER" id="PTHR14218:SF15">
    <property type="entry name" value="TRIPEPTIDYL-PEPTIDASE 1"/>
    <property type="match status" value="1"/>
</dbReference>